<dbReference type="GO" id="GO:0007095">
    <property type="term" value="P:mitotic G2 DNA damage checkpoint signaling"/>
    <property type="evidence" value="ECO:0007669"/>
    <property type="project" value="InterPro"/>
</dbReference>
<dbReference type="GO" id="GO:0003684">
    <property type="term" value="F:damaged DNA binding"/>
    <property type="evidence" value="ECO:0007669"/>
    <property type="project" value="TreeGrafter"/>
</dbReference>
<dbReference type="GO" id="GO:0000724">
    <property type="term" value="P:double-strand break repair via homologous recombination"/>
    <property type="evidence" value="ECO:0007669"/>
    <property type="project" value="TreeGrafter"/>
</dbReference>
<organism evidence="9 10">
    <name type="scientific">Didymella pomorum</name>
    <dbReference type="NCBI Taxonomy" id="749634"/>
    <lineage>
        <taxon>Eukaryota</taxon>
        <taxon>Fungi</taxon>
        <taxon>Dikarya</taxon>
        <taxon>Ascomycota</taxon>
        <taxon>Pezizomycotina</taxon>
        <taxon>Dothideomycetes</taxon>
        <taxon>Pleosporomycetidae</taxon>
        <taxon>Pleosporales</taxon>
        <taxon>Pleosporineae</taxon>
        <taxon>Didymellaceae</taxon>
        <taxon>Didymella</taxon>
    </lineage>
</organism>
<evidence type="ECO:0000256" key="6">
    <source>
        <dbReference type="SAM" id="Coils"/>
    </source>
</evidence>
<evidence type="ECO:0000259" key="8">
    <source>
        <dbReference type="PROSITE" id="PS50006"/>
    </source>
</evidence>
<dbReference type="InterPro" id="IPR000253">
    <property type="entry name" value="FHA_dom"/>
</dbReference>
<feature type="compositionally biased region" description="Basic residues" evidence="7">
    <location>
        <begin position="419"/>
        <end position="429"/>
    </location>
</feature>
<feature type="compositionally biased region" description="Polar residues" evidence="7">
    <location>
        <begin position="757"/>
        <end position="773"/>
    </location>
</feature>
<comment type="caution">
    <text evidence="9">The sequence shown here is derived from an EMBL/GenBank/DDBJ whole genome shotgun (WGS) entry which is preliminary data.</text>
</comment>
<keyword evidence="10" id="KW-1185">Reference proteome</keyword>
<protein>
    <recommendedName>
        <fullName evidence="8">FHA domain-containing protein</fullName>
    </recommendedName>
</protein>
<sequence>MWFLEHESLFGGRRVWLRPGSQQLFGRTKSSEEGKTWRIDNKAVSRQHCTIRVLEVPADAGSKLHIRSQIEITDLSCRQGTQIDGNMIKSTKNDDGSIEYAKTILEGTEHSIRLAQSYEPFKIFWKPVVFTYASKESRESKARSAKLHALDIKTTVDFVFGQTTHVVTQKRNLPRVLSGLVAGKHIVHPGFLDTVLERATHTLDGDYGYVPSPLEEDFVSHWPKEEDYTPPTATEPVPRPQEMLRPDSLRSEIFHGLTFIFIDPAQHNSLQDPVQGGGGKALLYEAFKHGETTVQEYVDYHWSVAGKKKTKRLERGKSPVITVRLSIPADGSDEWAANFINGVDHAVGQRSILQNEFLDVILTKDRAALQQLPQKIPGATSKEPVPLTRRSEEDSTLASRAPSEAPESSVPTDEPFKPNPRKRIHRPKTTSRFTGFDDYEPPTKIRKTEDTQMEGVQQSITESARSRTQAQGIQYAAVPTTQTRTQTCTQRALSPVHQTMEKEEMMDAQFPAAAEIKRRRAATRAPSEPVEPETATPATQTKRRAVDSLESLQRVRQKADKDINVKELSKLRMKEAEERRKADEESLREQLEGIDIEQMKNLAVIEEMEVRPRLRNGDNLRTPAEARAQAEAKTDRWDPAWNGRKNFKKFRRRGAEQGVTPHRVIVALEEAPSQRGFADGFFLMPDEPRASGLATRKKKGGETVEAEEEDSEPEQGFRGRQNRTQSQRQTQTQEQLEVINVEDSGPDDEEIVEPRTQKSSGKTQRVVETQSSDQGRKRPGGAASGQPLAKKAKSFVNNRSLRVDSDSDDEEKGFRFKRRS</sequence>
<dbReference type="OrthoDB" id="552194at2759"/>
<evidence type="ECO:0000256" key="1">
    <source>
        <dbReference type="ARBA" id="ARBA00004123"/>
    </source>
</evidence>
<keyword evidence="4" id="KW-0539">Nucleus</keyword>
<dbReference type="InterPro" id="IPR040227">
    <property type="entry name" value="Nibrin-rel"/>
</dbReference>
<feature type="region of interest" description="Disordered" evidence="7">
    <location>
        <begin position="519"/>
        <end position="546"/>
    </location>
</feature>
<dbReference type="Pfam" id="PF16508">
    <property type="entry name" value="NIBRIN_BRCT_II"/>
    <property type="match status" value="1"/>
</dbReference>
<dbReference type="EMBL" id="JAPEVA010000011">
    <property type="protein sequence ID" value="KAJ4409591.1"/>
    <property type="molecule type" value="Genomic_DNA"/>
</dbReference>
<keyword evidence="6" id="KW-0175">Coiled coil</keyword>
<evidence type="ECO:0000256" key="3">
    <source>
        <dbReference type="ARBA" id="ARBA00023204"/>
    </source>
</evidence>
<comment type="subcellular location">
    <subcellularLocation>
        <location evidence="1">Nucleus</location>
    </subcellularLocation>
</comment>
<dbReference type="InterPro" id="IPR032429">
    <property type="entry name" value="Nibrin_BRCT2"/>
</dbReference>
<feature type="compositionally biased region" description="Polar residues" evidence="7">
    <location>
        <begin position="454"/>
        <end position="472"/>
    </location>
</feature>
<dbReference type="SUPFAM" id="SSF49879">
    <property type="entry name" value="SMAD/FHA domain"/>
    <property type="match status" value="1"/>
</dbReference>
<comment type="similarity">
    <text evidence="5">Belongs to the Nibrin family.</text>
</comment>
<reference evidence="9" key="1">
    <citation type="submission" date="2022-10" db="EMBL/GenBank/DDBJ databases">
        <title>Tapping the CABI collections for fungal endophytes: first genome assemblies for Collariella, Neodidymelliopsis, Ascochyta clinopodiicola, Didymella pomorum, Didymosphaeria variabile, Neocosmospora piperis and Neocucurbitaria cava.</title>
        <authorList>
            <person name="Hill R."/>
        </authorList>
    </citation>
    <scope>NUCLEOTIDE SEQUENCE</scope>
    <source>
        <strain evidence="9">IMI 355091</strain>
    </source>
</reference>
<dbReference type="Pfam" id="PF00498">
    <property type="entry name" value="FHA"/>
    <property type="match status" value="1"/>
</dbReference>
<feature type="region of interest" description="Disordered" evidence="7">
    <location>
        <begin position="678"/>
        <end position="820"/>
    </location>
</feature>
<evidence type="ECO:0000256" key="7">
    <source>
        <dbReference type="SAM" id="MobiDB-lite"/>
    </source>
</evidence>
<feature type="domain" description="FHA" evidence="8">
    <location>
        <begin position="23"/>
        <end position="88"/>
    </location>
</feature>
<keyword evidence="2" id="KW-0227">DNA damage</keyword>
<proteinExistence type="inferred from homology"/>
<feature type="compositionally biased region" description="Low complexity" evidence="7">
    <location>
        <begin position="722"/>
        <end position="735"/>
    </location>
</feature>
<feature type="compositionally biased region" description="Basic and acidic residues" evidence="7">
    <location>
        <begin position="441"/>
        <end position="450"/>
    </location>
</feature>
<dbReference type="Gene3D" id="3.40.50.10980">
    <property type="entry name" value="Nibrin, BRCT2 domain"/>
    <property type="match status" value="1"/>
</dbReference>
<dbReference type="GO" id="GO:0030870">
    <property type="term" value="C:Mre11 complex"/>
    <property type="evidence" value="ECO:0007669"/>
    <property type="project" value="InterPro"/>
</dbReference>
<dbReference type="InterPro" id="IPR008984">
    <property type="entry name" value="SMAD_FHA_dom_sf"/>
</dbReference>
<gene>
    <name evidence="9" type="ORF">N0V91_002512</name>
</gene>
<keyword evidence="3" id="KW-0234">DNA repair</keyword>
<dbReference type="InterPro" id="IPR043014">
    <property type="entry name" value="Nibrin_BRCT2_sf"/>
</dbReference>
<dbReference type="Gene3D" id="2.60.200.20">
    <property type="match status" value="1"/>
</dbReference>
<evidence type="ECO:0000256" key="4">
    <source>
        <dbReference type="ARBA" id="ARBA00023242"/>
    </source>
</evidence>
<feature type="compositionally biased region" description="Low complexity" evidence="7">
    <location>
        <begin position="398"/>
        <end position="409"/>
    </location>
</feature>
<feature type="coiled-coil region" evidence="6">
    <location>
        <begin position="565"/>
        <end position="594"/>
    </location>
</feature>
<dbReference type="AlphaFoldDB" id="A0A9W8ZIG3"/>
<name>A0A9W8ZIG3_9PLEO</name>
<feature type="compositionally biased region" description="Acidic residues" evidence="7">
    <location>
        <begin position="704"/>
        <end position="713"/>
    </location>
</feature>
<evidence type="ECO:0000256" key="2">
    <source>
        <dbReference type="ARBA" id="ARBA00022763"/>
    </source>
</evidence>
<evidence type="ECO:0000313" key="10">
    <source>
        <dbReference type="Proteomes" id="UP001140510"/>
    </source>
</evidence>
<evidence type="ECO:0000256" key="5">
    <source>
        <dbReference type="ARBA" id="ARBA00044757"/>
    </source>
</evidence>
<accession>A0A9W8ZIG3</accession>
<dbReference type="PANTHER" id="PTHR12162:SF0">
    <property type="entry name" value="NIBRIN"/>
    <property type="match status" value="1"/>
</dbReference>
<feature type="region of interest" description="Disordered" evidence="7">
    <location>
        <begin position="373"/>
        <end position="472"/>
    </location>
</feature>
<dbReference type="PANTHER" id="PTHR12162">
    <property type="entry name" value="NIBRIN-RELATED"/>
    <property type="match status" value="1"/>
</dbReference>
<dbReference type="Proteomes" id="UP001140510">
    <property type="component" value="Unassembled WGS sequence"/>
</dbReference>
<evidence type="ECO:0000313" key="9">
    <source>
        <dbReference type="EMBL" id="KAJ4409591.1"/>
    </source>
</evidence>
<dbReference type="PROSITE" id="PS50006">
    <property type="entry name" value="FHA_DOMAIN"/>
    <property type="match status" value="1"/>
</dbReference>